<organism evidence="2">
    <name type="scientific">Schizophyllum commune (strain H4-8 / FGSC 9210)</name>
    <name type="common">Split gill fungus</name>
    <dbReference type="NCBI Taxonomy" id="578458"/>
    <lineage>
        <taxon>Eukaryota</taxon>
        <taxon>Fungi</taxon>
        <taxon>Dikarya</taxon>
        <taxon>Basidiomycota</taxon>
        <taxon>Agaricomycotina</taxon>
        <taxon>Agaricomycetes</taxon>
        <taxon>Agaricomycetidae</taxon>
        <taxon>Agaricales</taxon>
        <taxon>Schizophyllaceae</taxon>
        <taxon>Schizophyllum</taxon>
    </lineage>
</organism>
<feature type="non-terminal residue" evidence="1">
    <location>
        <position position="862"/>
    </location>
</feature>
<dbReference type="Proteomes" id="UP000007431">
    <property type="component" value="Unassembled WGS sequence"/>
</dbReference>
<evidence type="ECO:0000313" key="2">
    <source>
        <dbReference type="Proteomes" id="UP000007431"/>
    </source>
</evidence>
<evidence type="ECO:0000313" key="1">
    <source>
        <dbReference type="EMBL" id="EFI91316.1"/>
    </source>
</evidence>
<dbReference type="SUPFAM" id="SSF52047">
    <property type="entry name" value="RNI-like"/>
    <property type="match status" value="2"/>
</dbReference>
<dbReference type="Gene3D" id="3.80.10.10">
    <property type="entry name" value="Ribonuclease Inhibitor"/>
    <property type="match status" value="2"/>
</dbReference>
<proteinExistence type="predicted"/>
<sequence length="862" mass="97327">MSVALYIPELCDAIARDVALRPADLCSLALVSRHWRDVAEAVLWEELPDILYLLLLFPRPAGRADPKQWTRANSVNGKDPRRFKISRALKPSDWDPLLRKSLLVRKLTVLGSIPGNTQKKIIECPPPKVFLSNIWSLCVSAPPVGDTIYLRRRFLASIVPLRNLSCLRLDLREMHTNNIPRLLSSCRSLQELNFEANTRHVRVGFTGDLIDALHAISRRLAVLRLSITFKFPWSEAGHDIFLQRVSRFPNLVSLELNFFDNHQDDFMSPIVYTTPDFASLEELTLRGGYARTLLDIISSASRRAMRHIEVRFSSLDGAEIEPICRALNAHCVHGALRRLYLHTWSSSGQTVLQAFRPLEVFDALEFRYLDWVFPSSRSLIEAIETEQADFVDAALADIPYDLLVSVSEDVYDSRPYPYKPSIRLNIAALWQVLRAEDFEAVLFYATEAAWFIPVAHVRADKAGRSDDAELVGTALIQATWTENTDWLASYPSLMHTALCIPELCALVARDSALGSADLAQLALVSRTWREAAEEVLWEELPDILCLLRLLPDDLWYTEIDQSQDEVYHSTYEKFRREIRPSDWTSLLQKSGSVKILTVTHFLPVDVQQAIIECPLPPNFLRRLSTLCLTTSTDATFLGALVPLGAITAVRIANPGTSLYSSTISILQICPNVTNMTLTLRLIGASKQAKAESLLRAVTETKQIRRLSLILTMDFALPSDGFMHFMSQLPALADLDIRLNRCEGARDYRPIPYTYPGFASLRYLKLHRLSTQMLVDILRASAPCRLQFIDIVYFALEDAEIKPLIDAVCTYCARSALRQLSIAASNYSGDHGLRRLAPLGTFEKLEVRFMDKVVPYTYLTTTA</sequence>
<dbReference type="InParanoid" id="D8QLB2"/>
<dbReference type="InterPro" id="IPR032675">
    <property type="entry name" value="LRR_dom_sf"/>
</dbReference>
<dbReference type="AlphaFoldDB" id="D8QLB2"/>
<dbReference type="VEuPathDB" id="FungiDB:SCHCODRAFT_02594672"/>
<reference evidence="1 2" key="1">
    <citation type="journal article" date="2010" name="Nat. Biotechnol.">
        <title>Genome sequence of the model mushroom Schizophyllum commune.</title>
        <authorList>
            <person name="Ohm R.A."/>
            <person name="de Jong J.F."/>
            <person name="Lugones L.G."/>
            <person name="Aerts A."/>
            <person name="Kothe E."/>
            <person name="Stajich J.E."/>
            <person name="de Vries R.P."/>
            <person name="Record E."/>
            <person name="Levasseur A."/>
            <person name="Baker S.E."/>
            <person name="Bartholomew K.A."/>
            <person name="Coutinho P.M."/>
            <person name="Erdmann S."/>
            <person name="Fowler T.J."/>
            <person name="Gathman A.C."/>
            <person name="Lombard V."/>
            <person name="Henrissat B."/>
            <person name="Knabe N."/>
            <person name="Kuees U."/>
            <person name="Lilly W.W."/>
            <person name="Lindquist E."/>
            <person name="Lucas S."/>
            <person name="Magnuson J.K."/>
            <person name="Piumi F."/>
            <person name="Raudaskoski M."/>
            <person name="Salamov A."/>
            <person name="Schmutz J."/>
            <person name="Schwarze F.W.M.R."/>
            <person name="vanKuyk P.A."/>
            <person name="Horton J.S."/>
            <person name="Grigoriev I.V."/>
            <person name="Woesten H.A.B."/>
        </authorList>
    </citation>
    <scope>NUCLEOTIDE SEQUENCE [LARGE SCALE GENOMIC DNA]</scope>
    <source>
        <strain evidence="2">H4-8 / FGSC 9210</strain>
    </source>
</reference>
<keyword evidence="2" id="KW-1185">Reference proteome</keyword>
<protein>
    <submittedName>
        <fullName evidence="1">Uncharacterized protein</fullName>
    </submittedName>
</protein>
<dbReference type="EMBL" id="GL377318">
    <property type="protein sequence ID" value="EFI91316.1"/>
    <property type="molecule type" value="Genomic_DNA"/>
</dbReference>
<name>D8QLB2_SCHCM</name>
<gene>
    <name evidence="1" type="ORF">SCHCODRAFT_114632</name>
</gene>
<dbReference type="HOGENOM" id="CLU_332079_0_0_1"/>
<accession>D8QLB2</accession>